<dbReference type="SUPFAM" id="SSF53098">
    <property type="entry name" value="Ribonuclease H-like"/>
    <property type="match status" value="1"/>
</dbReference>
<keyword evidence="2" id="KW-1185">Reference proteome</keyword>
<accession>A0AAV9M030</accession>
<dbReference type="EMBL" id="JAWPEI010000003">
    <property type="protein sequence ID" value="KAK4731304.1"/>
    <property type="molecule type" value="Genomic_DNA"/>
</dbReference>
<evidence type="ECO:0000313" key="1">
    <source>
        <dbReference type="EMBL" id="KAK4731304.1"/>
    </source>
</evidence>
<evidence type="ECO:0008006" key="3">
    <source>
        <dbReference type="Google" id="ProtNLM"/>
    </source>
</evidence>
<dbReference type="InterPro" id="IPR012337">
    <property type="entry name" value="RNaseH-like_sf"/>
</dbReference>
<dbReference type="PANTHER" id="PTHR48475">
    <property type="entry name" value="RIBONUCLEASE H"/>
    <property type="match status" value="1"/>
</dbReference>
<name>A0AAV9M030_9SOLN</name>
<dbReference type="AlphaFoldDB" id="A0AAV9M030"/>
<dbReference type="InterPro" id="IPR036397">
    <property type="entry name" value="RNaseH_sf"/>
</dbReference>
<dbReference type="Proteomes" id="UP001311915">
    <property type="component" value="Unassembled WGS sequence"/>
</dbReference>
<dbReference type="GO" id="GO:0003676">
    <property type="term" value="F:nucleic acid binding"/>
    <property type="evidence" value="ECO:0007669"/>
    <property type="project" value="InterPro"/>
</dbReference>
<dbReference type="PANTHER" id="PTHR48475:SF1">
    <property type="entry name" value="RNASE H TYPE-1 DOMAIN-CONTAINING PROTEIN"/>
    <property type="match status" value="1"/>
</dbReference>
<evidence type="ECO:0000313" key="2">
    <source>
        <dbReference type="Proteomes" id="UP001311915"/>
    </source>
</evidence>
<gene>
    <name evidence="1" type="ORF">R3W88_024292</name>
</gene>
<organism evidence="1 2">
    <name type="scientific">Solanum pinnatisectum</name>
    <name type="common">tansyleaf nightshade</name>
    <dbReference type="NCBI Taxonomy" id="50273"/>
    <lineage>
        <taxon>Eukaryota</taxon>
        <taxon>Viridiplantae</taxon>
        <taxon>Streptophyta</taxon>
        <taxon>Embryophyta</taxon>
        <taxon>Tracheophyta</taxon>
        <taxon>Spermatophyta</taxon>
        <taxon>Magnoliopsida</taxon>
        <taxon>eudicotyledons</taxon>
        <taxon>Gunneridae</taxon>
        <taxon>Pentapetalae</taxon>
        <taxon>asterids</taxon>
        <taxon>lamiids</taxon>
        <taxon>Solanales</taxon>
        <taxon>Solanaceae</taxon>
        <taxon>Solanoideae</taxon>
        <taxon>Solaneae</taxon>
        <taxon>Solanum</taxon>
    </lineage>
</organism>
<proteinExistence type="predicted"/>
<protein>
    <recommendedName>
        <fullName evidence="3">RNase H type-1 domain-containing protein</fullName>
    </recommendedName>
</protein>
<reference evidence="1 2" key="1">
    <citation type="submission" date="2023-10" db="EMBL/GenBank/DDBJ databases">
        <title>Genome-Wide Identification Analysis in wild type Solanum Pinnatisectum Reveals Some Genes Defensing Phytophthora Infestans.</title>
        <authorList>
            <person name="Sun C."/>
        </authorList>
    </citation>
    <scope>NUCLEOTIDE SEQUENCE [LARGE SCALE GENOMIC DNA]</scope>
    <source>
        <strain evidence="1">LQN</strain>
        <tissue evidence="1">Leaf</tissue>
    </source>
</reference>
<dbReference type="Gene3D" id="3.30.420.10">
    <property type="entry name" value="Ribonuclease H-like superfamily/Ribonuclease H"/>
    <property type="match status" value="1"/>
</dbReference>
<sequence>MKIDLKIQELTVLGDSDLFIRQAQGEWKNRDLKLLPNKQCVEDLNKRFKFIYFRYFPKFHNELTDALATFAPMPPYPGNTCITPLEIQVRDQHYYSNKIDVQPDGEQWHLDIKHFLADRKIPRTC</sequence>
<comment type="caution">
    <text evidence="1">The sequence shown here is derived from an EMBL/GenBank/DDBJ whole genome shotgun (WGS) entry which is preliminary data.</text>
</comment>